<protein>
    <submittedName>
        <fullName evidence="1">Uncharacterized protein</fullName>
    </submittedName>
</protein>
<name>A0A0K1QQB2_PSEFL</name>
<evidence type="ECO:0000313" key="2">
    <source>
        <dbReference type="Proteomes" id="UP000017175"/>
    </source>
</evidence>
<gene>
    <name evidence="1" type="ORF">B723_16365</name>
</gene>
<dbReference type="EMBL" id="CP010945">
    <property type="protein sequence ID" value="AKV07903.1"/>
    <property type="molecule type" value="Genomic_DNA"/>
</dbReference>
<organism evidence="1 2">
    <name type="scientific">Pseudomonas fluorescens NCIMB 11764</name>
    <dbReference type="NCBI Taxonomy" id="1221522"/>
    <lineage>
        <taxon>Bacteria</taxon>
        <taxon>Pseudomonadati</taxon>
        <taxon>Pseudomonadota</taxon>
        <taxon>Gammaproteobacteria</taxon>
        <taxon>Pseudomonadales</taxon>
        <taxon>Pseudomonadaceae</taxon>
        <taxon>Pseudomonas</taxon>
    </lineage>
</organism>
<dbReference type="AlphaFoldDB" id="A0A0K1QQB2"/>
<reference evidence="1 2" key="1">
    <citation type="journal article" date="2012" name="J. Bacteriol.">
        <title>Draft genome sequence of the cyanide-utilizing bacterium Pseudomonas fluorescens strain NCIMB 11764.</title>
        <authorList>
            <person name="Vilo C.A."/>
            <person name="Benedik M.J."/>
            <person name="Kunz D.A."/>
            <person name="Dong Q."/>
        </authorList>
    </citation>
    <scope>NUCLEOTIDE SEQUENCE [LARGE SCALE GENOMIC DNA]</scope>
    <source>
        <strain evidence="1 2">NCIMB 11764</strain>
    </source>
</reference>
<dbReference type="Proteomes" id="UP000017175">
    <property type="component" value="Chromosome"/>
</dbReference>
<sequence>MNNRVTAMLPRKSMSDLERRFLKIAGEELSKVKVGGPNALACLLDMVASWHGMRAEVGFHDFGQRWLIEGNAKNKPADRLLRDLFGLSDPDPRKAA</sequence>
<evidence type="ECO:0000313" key="1">
    <source>
        <dbReference type="EMBL" id="AKV07903.1"/>
    </source>
</evidence>
<dbReference type="OrthoDB" id="6935095at2"/>
<proteinExistence type="predicted"/>
<accession>A0A0K1QQB2</accession>